<evidence type="ECO:0000313" key="4">
    <source>
        <dbReference type="Proteomes" id="UP001054902"/>
    </source>
</evidence>
<dbReference type="InterPro" id="IPR004147">
    <property type="entry name" value="ABC1_dom"/>
</dbReference>
<dbReference type="PANTHER" id="PTHR43173:SF34">
    <property type="entry name" value="ABC1 ATYPICAL KINASE-LIKE DOMAIN-CONTAINING PROTEIN"/>
    <property type="match status" value="1"/>
</dbReference>
<dbReference type="InterPro" id="IPR051130">
    <property type="entry name" value="Mito_struct-func_regulator"/>
</dbReference>
<dbReference type="Pfam" id="PF03109">
    <property type="entry name" value="ABC1"/>
    <property type="match status" value="2"/>
</dbReference>
<feature type="domain" description="ABC1 atypical kinase-like" evidence="2">
    <location>
        <begin position="512"/>
        <end position="577"/>
    </location>
</feature>
<dbReference type="SUPFAM" id="SSF56112">
    <property type="entry name" value="Protein kinase-like (PK-like)"/>
    <property type="match status" value="1"/>
</dbReference>
<dbReference type="EMBL" id="BLLK01000042">
    <property type="protein sequence ID" value="GFH50835.1"/>
    <property type="molecule type" value="Genomic_DNA"/>
</dbReference>
<keyword evidence="4" id="KW-1185">Reference proteome</keyword>
<reference evidence="3 4" key="1">
    <citation type="journal article" date="2021" name="Sci. Rep.">
        <title>The genome of the diatom Chaetoceros tenuissimus carries an ancient integrated fragment of an extant virus.</title>
        <authorList>
            <person name="Hongo Y."/>
            <person name="Kimura K."/>
            <person name="Takaki Y."/>
            <person name="Yoshida Y."/>
            <person name="Baba S."/>
            <person name="Kobayashi G."/>
            <person name="Nagasaki K."/>
            <person name="Hano T."/>
            <person name="Tomaru Y."/>
        </authorList>
    </citation>
    <scope>NUCLEOTIDE SEQUENCE [LARGE SCALE GENOMIC DNA]</scope>
    <source>
        <strain evidence="3 4">NIES-3715</strain>
    </source>
</reference>
<evidence type="ECO:0000313" key="3">
    <source>
        <dbReference type="EMBL" id="GFH50835.1"/>
    </source>
</evidence>
<evidence type="ECO:0000256" key="1">
    <source>
        <dbReference type="SAM" id="SignalP"/>
    </source>
</evidence>
<name>A0AAD3CTY1_9STRA</name>
<dbReference type="PANTHER" id="PTHR43173">
    <property type="entry name" value="ABC1 FAMILY PROTEIN"/>
    <property type="match status" value="1"/>
</dbReference>
<dbReference type="InterPro" id="IPR011009">
    <property type="entry name" value="Kinase-like_dom_sf"/>
</dbReference>
<accession>A0AAD3CTY1</accession>
<feature type="domain" description="ABC1 atypical kinase-like" evidence="2">
    <location>
        <begin position="265"/>
        <end position="441"/>
    </location>
</feature>
<dbReference type="Proteomes" id="UP001054902">
    <property type="component" value="Unassembled WGS sequence"/>
</dbReference>
<feature type="chain" id="PRO_5041962010" description="ABC1 atypical kinase-like domain-containing protein" evidence="1">
    <location>
        <begin position="26"/>
        <end position="680"/>
    </location>
</feature>
<evidence type="ECO:0000259" key="2">
    <source>
        <dbReference type="Pfam" id="PF03109"/>
    </source>
</evidence>
<keyword evidence="1" id="KW-0732">Signal</keyword>
<gene>
    <name evidence="3" type="ORF">CTEN210_07311</name>
</gene>
<proteinExistence type="predicted"/>
<dbReference type="AlphaFoldDB" id="A0AAD3CTY1"/>
<feature type="signal peptide" evidence="1">
    <location>
        <begin position="1"/>
        <end position="25"/>
    </location>
</feature>
<protein>
    <recommendedName>
        <fullName evidence="2">ABC1 atypical kinase-like domain-containing protein</fullName>
    </recommendedName>
</protein>
<sequence>MDRTSFWSLIIILLLSLCHFELAHATASHLYTLGPRLSKNPQNSAGGKENLKSHYRCQSRVEQLSNKNICWKSVLNQFKSMAFFIPLGLLQQPYIQRLPVQHMKFLTQKSIGLPLVAISAVSLNLLRTSPAHASTKNRTYKHSKKMKPQEIISRTLSFWRQATPIILHYKFTQVWLDLHSRQSHLIESDDDLIGGDKIVRYGPLTMKYYDRKKRDEIYEKLHSRYADIALDIILEMRGLFIKIGQVLSSRPDFIPEQYVNVMQVVQDEVPPWTGEEIRDVIEESWQRNFGLSVDDILESFELEVLGSASIGQVHKGIIRQDVVEKLKSKGINDNGLSKKREVAIKVMHLDAEDRFRNDFKIFKWLCRVALPGWSPILRELESQMMTEFDYHHEANNLDRVRKNMMASPYRKKVVVPMPVKEFCTQNVLIMEYLDGVKLETAILNDITDALNGNRSLAKVIMDDRRRALFQGNLNAGEVSVIENFNKLRDYFRQYPLHEQLSFTLRLGYLQWKQSKAIKLLLDVHGHQILQNGIFNGDCHPGNIIQMKNGLGLIDYGQCKMLSETERIALSTIVAELGARKVNEENVAEAMHTFGFRFENGRNDTITNTARLFFDSDVGRREVNCPTPQSYLMHLQKENAMTVCPDPAVFVARTSFLFRGFGSLMGMEIHTSQHWKSNIIK</sequence>
<dbReference type="CDD" id="cd05121">
    <property type="entry name" value="ABC1_ADCK3-like"/>
    <property type="match status" value="1"/>
</dbReference>
<comment type="caution">
    <text evidence="3">The sequence shown here is derived from an EMBL/GenBank/DDBJ whole genome shotgun (WGS) entry which is preliminary data.</text>
</comment>
<organism evidence="3 4">
    <name type="scientific">Chaetoceros tenuissimus</name>
    <dbReference type="NCBI Taxonomy" id="426638"/>
    <lineage>
        <taxon>Eukaryota</taxon>
        <taxon>Sar</taxon>
        <taxon>Stramenopiles</taxon>
        <taxon>Ochrophyta</taxon>
        <taxon>Bacillariophyta</taxon>
        <taxon>Coscinodiscophyceae</taxon>
        <taxon>Chaetocerotophycidae</taxon>
        <taxon>Chaetocerotales</taxon>
        <taxon>Chaetocerotaceae</taxon>
        <taxon>Chaetoceros</taxon>
    </lineage>
</organism>